<evidence type="ECO:0000313" key="2">
    <source>
        <dbReference type="Proteomes" id="UP000182057"/>
    </source>
</evidence>
<dbReference type="EMBL" id="FMMM01000014">
    <property type="protein sequence ID" value="SCQ17944.1"/>
    <property type="molecule type" value="Genomic_DNA"/>
</dbReference>
<gene>
    <name evidence="1" type="ORF">TFUB20_00177</name>
</gene>
<evidence type="ECO:0000313" key="1">
    <source>
        <dbReference type="EMBL" id="SCQ17944.1"/>
    </source>
</evidence>
<dbReference type="RefSeq" id="WP_074449293.1">
    <property type="nucleotide sequence ID" value="NZ_FMMM01000014.1"/>
</dbReference>
<protein>
    <recommendedName>
        <fullName evidence="3">CRISPR-associated protein</fullName>
    </recommendedName>
</protein>
<evidence type="ECO:0008006" key="3">
    <source>
        <dbReference type="Google" id="ProtNLM"/>
    </source>
</evidence>
<reference evidence="1 2" key="1">
    <citation type="submission" date="2016-09" db="EMBL/GenBank/DDBJ databases">
        <authorList>
            <person name="Capua I."/>
            <person name="De Benedictis P."/>
            <person name="Joannis T."/>
            <person name="Lombin L.H."/>
            <person name="Cattoli G."/>
        </authorList>
    </citation>
    <scope>NUCLEOTIDE SEQUENCE [LARGE SCALE GENOMIC DNA]</scope>
    <source>
        <strain evidence="1 2">UB20</strain>
    </source>
</reference>
<dbReference type="Proteomes" id="UP000182057">
    <property type="component" value="Unassembled WGS sequence"/>
</dbReference>
<organism evidence="1 2">
    <name type="scientific">Tannerella forsythia</name>
    <name type="common">Bacteroides forsythus</name>
    <dbReference type="NCBI Taxonomy" id="28112"/>
    <lineage>
        <taxon>Bacteria</taxon>
        <taxon>Pseudomonadati</taxon>
        <taxon>Bacteroidota</taxon>
        <taxon>Bacteroidia</taxon>
        <taxon>Bacteroidales</taxon>
        <taxon>Tannerellaceae</taxon>
        <taxon>Tannerella</taxon>
    </lineage>
</organism>
<sequence>MTTLQFKCTLLSDVILNQKAATEGPNQTLDFIPGSNFLGIVASKLYPKKEDEKAYQEALNLFHSDKVRFGDAHPSGSGIRGLKIPASMFYPKLKKLNDECYIHHLIPENQLNSDAFKKKQIKQCRSGFYLFDNNQANKVKTDTNFAIKSAYDKDLRRSKDEHMFGYESLQKGLVLYFEVEVDDEALAETVKKALVGKNKRVGRSRSAQYGLVSIEEFDFKEQESKAVTGDEVTVYADGRLILLDEEFGLPTFCPTAEQLGFSKKDKILWEKSQIRTFQYAPWNFTRQCFDADRCGIEKGSVFVVKTAKKEFKSQYVGSYRNEGFGKVIYNPEFLEVKDPSTGLAKYQILPYEDVEKKRPSVSLSGTPLLNYLEAQQQMEKREQEVYQKVNKWVGDHKAKFKGELFASQWGAIRSIAMTHKSLEDLKKELFEKTVTHNGKSISAAYLTHGVAADKWNERGRKKALEDFMKNLDDNNAQMAVINLAAEMAKKCKEDRQ</sequence>
<name>A0A1D3UCS3_TANFO</name>
<dbReference type="AlphaFoldDB" id="A0A1D3UCS3"/>
<accession>A0A1D3UCS3</accession>
<proteinExistence type="predicted"/>
<dbReference type="OrthoDB" id="1016065at2"/>